<accession>A0AAW1R5Y3</accession>
<dbReference type="Gene3D" id="1.20.5.110">
    <property type="match status" value="1"/>
</dbReference>
<comment type="subcellular location">
    <subcellularLocation>
        <location evidence="8">Endomembrane system</location>
        <topology evidence="8">Single-pass type IV membrane protein</topology>
    </subcellularLocation>
</comment>
<dbReference type="PANTHER" id="PTHR21136:SF214">
    <property type="entry name" value="VESICLE-ASSOCIATED MEMBRANE PROTEIN 714"/>
    <property type="match status" value="1"/>
</dbReference>
<evidence type="ECO:0000313" key="14">
    <source>
        <dbReference type="Proteomes" id="UP001489004"/>
    </source>
</evidence>
<dbReference type="GO" id="GO:0016020">
    <property type="term" value="C:membrane"/>
    <property type="evidence" value="ECO:0007669"/>
    <property type="project" value="InterPro"/>
</dbReference>
<organism evidence="13 14">
    <name type="scientific">[Myrmecia] bisecta</name>
    <dbReference type="NCBI Taxonomy" id="41462"/>
    <lineage>
        <taxon>Eukaryota</taxon>
        <taxon>Viridiplantae</taxon>
        <taxon>Chlorophyta</taxon>
        <taxon>core chlorophytes</taxon>
        <taxon>Trebouxiophyceae</taxon>
        <taxon>Trebouxiales</taxon>
        <taxon>Trebouxiaceae</taxon>
        <taxon>Myrmecia</taxon>
    </lineage>
</organism>
<dbReference type="CDD" id="cd15843">
    <property type="entry name" value="R-SNARE"/>
    <property type="match status" value="1"/>
</dbReference>
<dbReference type="SMART" id="SM01270">
    <property type="entry name" value="Longin"/>
    <property type="match status" value="1"/>
</dbReference>
<dbReference type="PROSITE" id="PS50892">
    <property type="entry name" value="V_SNARE"/>
    <property type="match status" value="1"/>
</dbReference>
<keyword evidence="3 10" id="KW-0812">Transmembrane</keyword>
<reference evidence="13 14" key="1">
    <citation type="journal article" date="2024" name="Nat. Commun.">
        <title>Phylogenomics reveals the evolutionary origins of lichenization in chlorophyte algae.</title>
        <authorList>
            <person name="Puginier C."/>
            <person name="Libourel C."/>
            <person name="Otte J."/>
            <person name="Skaloud P."/>
            <person name="Haon M."/>
            <person name="Grisel S."/>
            <person name="Petersen M."/>
            <person name="Berrin J.G."/>
            <person name="Delaux P.M."/>
            <person name="Dal Grande F."/>
            <person name="Keller J."/>
        </authorList>
    </citation>
    <scope>NUCLEOTIDE SEQUENCE [LARGE SCALE GENOMIC DNA]</scope>
    <source>
        <strain evidence="13 14">SAG 2043</strain>
    </source>
</reference>
<keyword evidence="14" id="KW-1185">Reference proteome</keyword>
<feature type="domain" description="V-SNARE coiled-coil homology" evidence="12">
    <location>
        <begin position="127"/>
        <end position="187"/>
    </location>
</feature>
<dbReference type="Pfam" id="PF00957">
    <property type="entry name" value="Synaptobrevin"/>
    <property type="match status" value="1"/>
</dbReference>
<dbReference type="Gene3D" id="3.30.450.50">
    <property type="entry name" value="Longin domain"/>
    <property type="match status" value="1"/>
</dbReference>
<evidence type="ECO:0000313" key="13">
    <source>
        <dbReference type="EMBL" id="KAK9828831.1"/>
    </source>
</evidence>
<comment type="caution">
    <text evidence="13">The sequence shown here is derived from an EMBL/GenBank/DDBJ whole genome shotgun (WGS) entry which is preliminary data.</text>
</comment>
<dbReference type="PROSITE" id="PS50859">
    <property type="entry name" value="LONGIN"/>
    <property type="match status" value="1"/>
</dbReference>
<dbReference type="FunFam" id="3.30.450.50:FF:000015">
    <property type="entry name" value="Synaptobrevin 2 isoform 1"/>
    <property type="match status" value="1"/>
</dbReference>
<evidence type="ECO:0000256" key="2">
    <source>
        <dbReference type="ARBA" id="ARBA00022448"/>
    </source>
</evidence>
<evidence type="ECO:0000256" key="1">
    <source>
        <dbReference type="ARBA" id="ARBA00008025"/>
    </source>
</evidence>
<dbReference type="GO" id="GO:0016192">
    <property type="term" value="P:vesicle-mediated transport"/>
    <property type="evidence" value="ECO:0007669"/>
    <property type="project" value="InterPro"/>
</dbReference>
<dbReference type="InterPro" id="IPR001388">
    <property type="entry name" value="Synaptobrevin-like"/>
</dbReference>
<gene>
    <name evidence="13" type="ORF">WJX72_002301</name>
</gene>
<comment type="similarity">
    <text evidence="1">Belongs to the synaptobrevin family.</text>
</comment>
<dbReference type="InterPro" id="IPR010908">
    <property type="entry name" value="Longin_dom"/>
</dbReference>
<evidence type="ECO:0000256" key="4">
    <source>
        <dbReference type="ARBA" id="ARBA00022927"/>
    </source>
</evidence>
<evidence type="ECO:0000256" key="3">
    <source>
        <dbReference type="ARBA" id="ARBA00022692"/>
    </source>
</evidence>
<evidence type="ECO:0000256" key="6">
    <source>
        <dbReference type="ARBA" id="ARBA00023136"/>
    </source>
</evidence>
<keyword evidence="2" id="KW-0813">Transport</keyword>
<comment type="function">
    <text evidence="7">Involved in the targeting and/or fusion of transport vesicles to their target membrane.</text>
</comment>
<dbReference type="FunFam" id="1.20.5.110:FF:000004">
    <property type="entry name" value="Vesicle-associated membrane protein 7"/>
    <property type="match status" value="1"/>
</dbReference>
<keyword evidence="6 10" id="KW-0472">Membrane</keyword>
<feature type="domain" description="Longin" evidence="11">
    <location>
        <begin position="9"/>
        <end position="112"/>
    </location>
</feature>
<dbReference type="GO" id="GO:0012505">
    <property type="term" value="C:endomembrane system"/>
    <property type="evidence" value="ECO:0007669"/>
    <property type="project" value="UniProtKB-SubCell"/>
</dbReference>
<dbReference type="Proteomes" id="UP001489004">
    <property type="component" value="Unassembled WGS sequence"/>
</dbReference>
<evidence type="ECO:0000259" key="11">
    <source>
        <dbReference type="PROSITE" id="PS50859"/>
    </source>
</evidence>
<dbReference type="PROSITE" id="PS00417">
    <property type="entry name" value="SYNAPTOBREVIN"/>
    <property type="match status" value="1"/>
</dbReference>
<protein>
    <submittedName>
        <fullName evidence="13">Uncharacterized protein</fullName>
    </submittedName>
</protein>
<proteinExistence type="inferred from homology"/>
<dbReference type="SUPFAM" id="SSF58038">
    <property type="entry name" value="SNARE fusion complex"/>
    <property type="match status" value="1"/>
</dbReference>
<evidence type="ECO:0000256" key="7">
    <source>
        <dbReference type="ARBA" id="ARBA00037493"/>
    </source>
</evidence>
<evidence type="ECO:0000256" key="10">
    <source>
        <dbReference type="SAM" id="Phobius"/>
    </source>
</evidence>
<dbReference type="InterPro" id="IPR011012">
    <property type="entry name" value="Longin-like_dom_sf"/>
</dbReference>
<dbReference type="InterPro" id="IPR051097">
    <property type="entry name" value="Synaptobrevin-like_transport"/>
</dbReference>
<dbReference type="GO" id="GO:0005737">
    <property type="term" value="C:cytoplasm"/>
    <property type="evidence" value="ECO:0007669"/>
    <property type="project" value="UniProtKB-ARBA"/>
</dbReference>
<evidence type="ECO:0000256" key="5">
    <source>
        <dbReference type="ARBA" id="ARBA00022989"/>
    </source>
</evidence>
<keyword evidence="4" id="KW-0653">Protein transport</keyword>
<name>A0AAW1R5Y3_9CHLO</name>
<dbReference type="GO" id="GO:0015031">
    <property type="term" value="P:protein transport"/>
    <property type="evidence" value="ECO:0007669"/>
    <property type="project" value="UniProtKB-KW"/>
</dbReference>
<dbReference type="Pfam" id="PF13774">
    <property type="entry name" value="Longin"/>
    <property type="match status" value="1"/>
</dbReference>
<evidence type="ECO:0000256" key="9">
    <source>
        <dbReference type="PROSITE-ProRule" id="PRU00290"/>
    </source>
</evidence>
<keyword evidence="5 10" id="KW-1133">Transmembrane helix</keyword>
<dbReference type="PANTHER" id="PTHR21136">
    <property type="entry name" value="SNARE PROTEINS"/>
    <property type="match status" value="1"/>
</dbReference>
<dbReference type="PRINTS" id="PR00219">
    <property type="entry name" value="SYNAPTOBREVN"/>
</dbReference>
<dbReference type="EMBL" id="JALJOR010000001">
    <property type="protein sequence ID" value="KAK9828831.1"/>
    <property type="molecule type" value="Genomic_DNA"/>
</dbReference>
<dbReference type="SUPFAM" id="SSF64356">
    <property type="entry name" value="SNARE-like"/>
    <property type="match status" value="1"/>
</dbReference>
<evidence type="ECO:0000256" key="8">
    <source>
        <dbReference type="ARBA" id="ARBA00046280"/>
    </source>
</evidence>
<dbReference type="CDD" id="cd14824">
    <property type="entry name" value="Longin"/>
    <property type="match status" value="1"/>
</dbReference>
<feature type="transmembrane region" description="Helical" evidence="10">
    <location>
        <begin position="189"/>
        <end position="210"/>
    </location>
</feature>
<evidence type="ECO:0000259" key="12">
    <source>
        <dbReference type="PROSITE" id="PS50892"/>
    </source>
</evidence>
<dbReference type="InterPro" id="IPR042855">
    <property type="entry name" value="V_SNARE_CC"/>
</dbReference>
<sequence length="220" mass="25103">MPDKILYTVVARGTVVLAEYSTVTGNAHLVAHRILEKLSQEDSRVSYSQERHLFHILVSNGLTFMCMADESIGRRIPFAFLDDIKDRFLSAYADGAATAVAYEYNTDFSRVLQQRCDYFSNDPNADAINRVRGGITEVKNIMVENIEKVLDRGERIELLVDKTDHLQHEAFAFKRESRRLKHKMWWQNARLLAAVFAGVLLGAYIIVAFVCSPTFQCHKK</sequence>
<dbReference type="AlphaFoldDB" id="A0AAW1R5Y3"/>
<keyword evidence="9" id="KW-0175">Coiled coil</keyword>